<sequence length="66" mass="7324">MTVREPTQFKRCGQLTKAVETLEESPGGYWAAQRTSPSNNLNDTVFAVSLFAFRHPFALPPVIAQT</sequence>
<name>A0A067GJ39_CITSI</name>
<accession>A0A067GJ39</accession>
<keyword evidence="2" id="KW-1185">Reference proteome</keyword>
<dbReference type="EMBL" id="KK784882">
    <property type="protein sequence ID" value="KDO75462.1"/>
    <property type="molecule type" value="Genomic_DNA"/>
</dbReference>
<organism evidence="1 2">
    <name type="scientific">Citrus sinensis</name>
    <name type="common">Sweet orange</name>
    <name type="synonym">Citrus aurantium var. sinensis</name>
    <dbReference type="NCBI Taxonomy" id="2711"/>
    <lineage>
        <taxon>Eukaryota</taxon>
        <taxon>Viridiplantae</taxon>
        <taxon>Streptophyta</taxon>
        <taxon>Embryophyta</taxon>
        <taxon>Tracheophyta</taxon>
        <taxon>Spermatophyta</taxon>
        <taxon>Magnoliopsida</taxon>
        <taxon>eudicotyledons</taxon>
        <taxon>Gunneridae</taxon>
        <taxon>Pentapetalae</taxon>
        <taxon>rosids</taxon>
        <taxon>malvids</taxon>
        <taxon>Sapindales</taxon>
        <taxon>Rutaceae</taxon>
        <taxon>Aurantioideae</taxon>
        <taxon>Citrus</taxon>
    </lineage>
</organism>
<evidence type="ECO:0000313" key="1">
    <source>
        <dbReference type="EMBL" id="KDO75462.1"/>
    </source>
</evidence>
<evidence type="ECO:0000313" key="2">
    <source>
        <dbReference type="Proteomes" id="UP000027120"/>
    </source>
</evidence>
<reference evidence="1 2" key="1">
    <citation type="submission" date="2014-04" db="EMBL/GenBank/DDBJ databases">
        <authorList>
            <consortium name="International Citrus Genome Consortium"/>
            <person name="Gmitter F."/>
            <person name="Chen C."/>
            <person name="Farmerie W."/>
            <person name="Harkins T."/>
            <person name="Desany B."/>
            <person name="Mohiuddin M."/>
            <person name="Kodira C."/>
            <person name="Borodovsky M."/>
            <person name="Lomsadze A."/>
            <person name="Burns P."/>
            <person name="Jenkins J."/>
            <person name="Prochnik S."/>
            <person name="Shu S."/>
            <person name="Chapman J."/>
            <person name="Pitluck S."/>
            <person name="Schmutz J."/>
            <person name="Rokhsar D."/>
        </authorList>
    </citation>
    <scope>NUCLEOTIDE SEQUENCE</scope>
</reference>
<dbReference type="AlphaFoldDB" id="A0A067GJ39"/>
<proteinExistence type="predicted"/>
<protein>
    <submittedName>
        <fullName evidence="1">Uncharacterized protein</fullName>
    </submittedName>
</protein>
<gene>
    <name evidence="1" type="ORF">CISIN_1g039372mg</name>
</gene>
<dbReference type="Proteomes" id="UP000027120">
    <property type="component" value="Unassembled WGS sequence"/>
</dbReference>